<dbReference type="Proteomes" id="UP001469553">
    <property type="component" value="Unassembled WGS sequence"/>
</dbReference>
<accession>A0ABV0YZL2</accession>
<protein>
    <submittedName>
        <fullName evidence="1">Uncharacterized protein</fullName>
    </submittedName>
</protein>
<dbReference type="EMBL" id="JAHRIP010047743">
    <property type="protein sequence ID" value="MEQ2299070.1"/>
    <property type="molecule type" value="Genomic_DNA"/>
</dbReference>
<name>A0ABV0YZL2_9TELE</name>
<evidence type="ECO:0000313" key="1">
    <source>
        <dbReference type="EMBL" id="MEQ2299070.1"/>
    </source>
</evidence>
<comment type="caution">
    <text evidence="1">The sequence shown here is derived from an EMBL/GenBank/DDBJ whole genome shotgun (WGS) entry which is preliminary data.</text>
</comment>
<reference evidence="1 2" key="1">
    <citation type="submission" date="2021-06" db="EMBL/GenBank/DDBJ databases">
        <authorList>
            <person name="Palmer J.M."/>
        </authorList>
    </citation>
    <scope>NUCLEOTIDE SEQUENCE [LARGE SCALE GENOMIC DNA]</scope>
    <source>
        <strain evidence="1 2">AS_MEX2019</strain>
        <tissue evidence="1">Muscle</tissue>
    </source>
</reference>
<proteinExistence type="predicted"/>
<gene>
    <name evidence="1" type="ORF">AMECASPLE_011770</name>
</gene>
<keyword evidence="2" id="KW-1185">Reference proteome</keyword>
<sequence>MIDESMKEGIDPMKHLKLRDVVLLCASESCWQAFGMLCYEPGHRSATVFEWVLASKWRQSDCVKVRRIRDHFVRQVGRGAEMYLWLLETRQPQCRHEKEIKADCSGNDN</sequence>
<evidence type="ECO:0000313" key="2">
    <source>
        <dbReference type="Proteomes" id="UP001469553"/>
    </source>
</evidence>
<organism evidence="1 2">
    <name type="scientific">Ameca splendens</name>
    <dbReference type="NCBI Taxonomy" id="208324"/>
    <lineage>
        <taxon>Eukaryota</taxon>
        <taxon>Metazoa</taxon>
        <taxon>Chordata</taxon>
        <taxon>Craniata</taxon>
        <taxon>Vertebrata</taxon>
        <taxon>Euteleostomi</taxon>
        <taxon>Actinopterygii</taxon>
        <taxon>Neopterygii</taxon>
        <taxon>Teleostei</taxon>
        <taxon>Neoteleostei</taxon>
        <taxon>Acanthomorphata</taxon>
        <taxon>Ovalentaria</taxon>
        <taxon>Atherinomorphae</taxon>
        <taxon>Cyprinodontiformes</taxon>
        <taxon>Goodeidae</taxon>
        <taxon>Ameca</taxon>
    </lineage>
</organism>